<dbReference type="Proteomes" id="UP000076842">
    <property type="component" value="Unassembled WGS sequence"/>
</dbReference>
<sequence>MHPLFASPAVLSRVLTHVDDDSLAAYATVSRPFHEAALAVVWREATPRKIWRLFPDGYLDMGSEDTLVLPVPIDGATWDRVQQRTKHVRVFTYGREPKGAPDCLLALLLFRRSLPVFPRLLEVNFQIQSVDELRVMCLLISDELRVLRCTMCIYDLVDEIQEPTSLMQLVAALRETSSLDRVDFHFFLPPGDDTADDYLEYSAPLFALLDRFLVGFLADCPALKELSLKDVPYTATLFKYIACLPNLQEFDWKLQSPLDTIRSRRLPVTLSDLEIDDITPFPSLRSWYLDLNLDEVVDAYPNDGFIAAFIDLTAYSPIRSIVLSWVASKEYVRDVVGSIALTWPALRDVTLSITPPLDDGLVHTHRSLGQVAADANTSQAWDRWTLQTFRPLLMCKNLQIVNLHVHLNYSFAFTDKDLSEMKAWPQLRSLSIMHANDPCKCQQLQVTVMGLIALLLACPSLREVSMEIDLNPAVHPNLLQVWTTNLANSQLHHLRIGNASISKPEQIASLLHSIVPNMESLEFGPVRLPEADALQIGTDEDIAEKIAETQVELVRIKNARAVNQLLKKLRNGKSHKRAR</sequence>
<dbReference type="SUPFAM" id="SSF52047">
    <property type="entry name" value="RNI-like"/>
    <property type="match status" value="1"/>
</dbReference>
<reference evidence="1 2" key="1">
    <citation type="journal article" date="2016" name="Mol. Biol. Evol.">
        <title>Comparative Genomics of Early-Diverging Mushroom-Forming Fungi Provides Insights into the Origins of Lignocellulose Decay Capabilities.</title>
        <authorList>
            <person name="Nagy L.G."/>
            <person name="Riley R."/>
            <person name="Tritt A."/>
            <person name="Adam C."/>
            <person name="Daum C."/>
            <person name="Floudas D."/>
            <person name="Sun H."/>
            <person name="Yadav J.S."/>
            <person name="Pangilinan J."/>
            <person name="Larsson K.H."/>
            <person name="Matsuura K."/>
            <person name="Barry K."/>
            <person name="Labutti K."/>
            <person name="Kuo R."/>
            <person name="Ohm R.A."/>
            <person name="Bhattacharya S.S."/>
            <person name="Shirouzu T."/>
            <person name="Yoshinaga Y."/>
            <person name="Martin F.M."/>
            <person name="Grigoriev I.V."/>
            <person name="Hibbett D.S."/>
        </authorList>
    </citation>
    <scope>NUCLEOTIDE SEQUENCE [LARGE SCALE GENOMIC DNA]</scope>
    <source>
        <strain evidence="1 2">HHB12733</strain>
    </source>
</reference>
<dbReference type="AlphaFoldDB" id="A0A165E3H2"/>
<name>A0A165E3H2_9BASI</name>
<dbReference type="Gene3D" id="3.80.10.10">
    <property type="entry name" value="Ribonuclease Inhibitor"/>
    <property type="match status" value="1"/>
</dbReference>
<accession>A0A165E3H2</accession>
<keyword evidence="2" id="KW-1185">Reference proteome</keyword>
<organism evidence="1 2">
    <name type="scientific">Calocera cornea HHB12733</name>
    <dbReference type="NCBI Taxonomy" id="1353952"/>
    <lineage>
        <taxon>Eukaryota</taxon>
        <taxon>Fungi</taxon>
        <taxon>Dikarya</taxon>
        <taxon>Basidiomycota</taxon>
        <taxon>Agaricomycotina</taxon>
        <taxon>Dacrymycetes</taxon>
        <taxon>Dacrymycetales</taxon>
        <taxon>Dacrymycetaceae</taxon>
        <taxon>Calocera</taxon>
    </lineage>
</organism>
<dbReference type="InterPro" id="IPR032675">
    <property type="entry name" value="LRR_dom_sf"/>
</dbReference>
<proteinExistence type="predicted"/>
<protein>
    <recommendedName>
        <fullName evidence="3">F-box domain-containing protein</fullName>
    </recommendedName>
</protein>
<dbReference type="EMBL" id="KV424023">
    <property type="protein sequence ID" value="KZT54022.1"/>
    <property type="molecule type" value="Genomic_DNA"/>
</dbReference>
<dbReference type="InParanoid" id="A0A165E3H2"/>
<evidence type="ECO:0008006" key="3">
    <source>
        <dbReference type="Google" id="ProtNLM"/>
    </source>
</evidence>
<evidence type="ECO:0000313" key="1">
    <source>
        <dbReference type="EMBL" id="KZT54022.1"/>
    </source>
</evidence>
<dbReference type="OrthoDB" id="3543113at2759"/>
<dbReference type="STRING" id="1353952.A0A165E3H2"/>
<evidence type="ECO:0000313" key="2">
    <source>
        <dbReference type="Proteomes" id="UP000076842"/>
    </source>
</evidence>
<gene>
    <name evidence="1" type="ORF">CALCODRAFT_500352</name>
</gene>